<dbReference type="AlphaFoldDB" id="A0AA85AG31"/>
<evidence type="ECO:0000313" key="2">
    <source>
        <dbReference type="Proteomes" id="UP000050790"/>
    </source>
</evidence>
<feature type="signal peptide" evidence="1">
    <location>
        <begin position="1"/>
        <end position="22"/>
    </location>
</feature>
<sequence length="67" mass="7459">MHNQMMFALIIISFLFILSCESGFLFCNGTSNSTSSWDIFLCGLRSALNFLNFLNTTAQSVKLLLDG</sequence>
<name>A0AA85AG31_9TREM</name>
<protein>
    <submittedName>
        <fullName evidence="3">Uncharacterized protein</fullName>
    </submittedName>
</protein>
<organism evidence="2 3">
    <name type="scientific">Schistosoma margrebowiei</name>
    <dbReference type="NCBI Taxonomy" id="48269"/>
    <lineage>
        <taxon>Eukaryota</taxon>
        <taxon>Metazoa</taxon>
        <taxon>Spiralia</taxon>
        <taxon>Lophotrochozoa</taxon>
        <taxon>Platyhelminthes</taxon>
        <taxon>Trematoda</taxon>
        <taxon>Digenea</taxon>
        <taxon>Strigeidida</taxon>
        <taxon>Schistosomatoidea</taxon>
        <taxon>Schistosomatidae</taxon>
        <taxon>Schistosoma</taxon>
    </lineage>
</organism>
<dbReference type="Proteomes" id="UP000050790">
    <property type="component" value="Unassembled WGS sequence"/>
</dbReference>
<feature type="chain" id="PRO_5041707858" evidence="1">
    <location>
        <begin position="23"/>
        <end position="67"/>
    </location>
</feature>
<evidence type="ECO:0000256" key="1">
    <source>
        <dbReference type="SAM" id="SignalP"/>
    </source>
</evidence>
<evidence type="ECO:0000313" key="3">
    <source>
        <dbReference type="WBParaSite" id="SMRG1_82010.1"/>
    </source>
</evidence>
<keyword evidence="1" id="KW-0732">Signal</keyword>
<dbReference type="WBParaSite" id="SMRG1_82010.1">
    <property type="protein sequence ID" value="SMRG1_82010.1"/>
    <property type="gene ID" value="SMRG1_82010"/>
</dbReference>
<proteinExistence type="predicted"/>
<accession>A0AA85AG31</accession>
<reference evidence="3" key="1">
    <citation type="submission" date="2023-11" db="UniProtKB">
        <authorList>
            <consortium name="WormBaseParasite"/>
        </authorList>
    </citation>
    <scope>IDENTIFICATION</scope>
</reference>